<sequence length="59" mass="6309">MIAVAENHVASTPTTPVQMIASIRQRKTACGAVVMSKPFQLHPVNLAPLSPTFPKWPAA</sequence>
<accession>A0A6M1TTN6</accession>
<dbReference type="Proteomes" id="UP000474758">
    <property type="component" value="Unassembled WGS sequence"/>
</dbReference>
<evidence type="ECO:0000313" key="1">
    <source>
        <dbReference type="EMBL" id="NGQ91450.1"/>
    </source>
</evidence>
<reference evidence="1 2" key="1">
    <citation type="submission" date="2020-02" db="EMBL/GenBank/DDBJ databases">
        <title>Rhodobacter translucens sp. nov., a novel bacterium isolated from activated sludge.</title>
        <authorList>
            <person name="Liu J."/>
        </authorList>
    </citation>
    <scope>NUCLEOTIDE SEQUENCE [LARGE SCALE GENOMIC DNA]</scope>
    <source>
        <strain evidence="1 2">HX-7-19</strain>
    </source>
</reference>
<evidence type="ECO:0000313" key="2">
    <source>
        <dbReference type="Proteomes" id="UP000474758"/>
    </source>
</evidence>
<dbReference type="EMBL" id="JAALFE010000010">
    <property type="protein sequence ID" value="NGQ91450.1"/>
    <property type="molecule type" value="Genomic_DNA"/>
</dbReference>
<gene>
    <name evidence="1" type="ORF">G5V65_11125</name>
</gene>
<comment type="caution">
    <text evidence="1">The sequence shown here is derived from an EMBL/GenBank/DDBJ whole genome shotgun (WGS) entry which is preliminary data.</text>
</comment>
<dbReference type="AlphaFoldDB" id="A0A6M1TTN6"/>
<organism evidence="1 2">
    <name type="scientific">Paragemmobacter kunshanensis</name>
    <dbReference type="NCBI Taxonomy" id="2583234"/>
    <lineage>
        <taxon>Bacteria</taxon>
        <taxon>Pseudomonadati</taxon>
        <taxon>Pseudomonadota</taxon>
        <taxon>Alphaproteobacteria</taxon>
        <taxon>Rhodobacterales</taxon>
        <taxon>Paracoccaceae</taxon>
        <taxon>Paragemmobacter</taxon>
    </lineage>
</organism>
<name>A0A6M1TTN6_9RHOB</name>
<proteinExistence type="predicted"/>
<keyword evidence="2" id="KW-1185">Reference proteome</keyword>
<protein>
    <submittedName>
        <fullName evidence="1">Uncharacterized protein</fullName>
    </submittedName>
</protein>